<accession>A0ABP3MK84</accession>
<dbReference type="Proteomes" id="UP001500729">
    <property type="component" value="Unassembled WGS sequence"/>
</dbReference>
<keyword evidence="5" id="KW-1185">Reference proteome</keyword>
<name>A0ABP3MK84_SACER</name>
<feature type="chain" id="PRO_5045824323" evidence="3">
    <location>
        <begin position="36"/>
        <end position="342"/>
    </location>
</feature>
<keyword evidence="1 3" id="KW-0732">Signal</keyword>
<evidence type="ECO:0000256" key="1">
    <source>
        <dbReference type="ARBA" id="ARBA00022729"/>
    </source>
</evidence>
<evidence type="ECO:0000256" key="3">
    <source>
        <dbReference type="SAM" id="SignalP"/>
    </source>
</evidence>
<feature type="signal peptide" evidence="3">
    <location>
        <begin position="1"/>
        <end position="35"/>
    </location>
</feature>
<proteinExistence type="predicted"/>
<dbReference type="RefSeq" id="WP_009948570.1">
    <property type="nucleotide sequence ID" value="NZ_BAAAGS010000009.1"/>
</dbReference>
<dbReference type="PANTHER" id="PTHR43037">
    <property type="entry name" value="UNNAMED PRODUCT-RELATED"/>
    <property type="match status" value="1"/>
</dbReference>
<dbReference type="NCBIfam" id="TIGR01840">
    <property type="entry name" value="esterase_phb"/>
    <property type="match status" value="1"/>
</dbReference>
<dbReference type="InterPro" id="IPR010126">
    <property type="entry name" value="Esterase_phb"/>
</dbReference>
<dbReference type="Gene3D" id="3.40.50.1820">
    <property type="entry name" value="alpha/beta hydrolase"/>
    <property type="match status" value="1"/>
</dbReference>
<sequence length="342" mass="35899">MTPHLPSPTALGRHRRLLAALACGLALAAAPPAYAATPAAAQTAVPRAALTPVPSFGDNPGALSMYAYLPDGLPAGAPLVVLLHGCTQNAADHFTHSGWQKYADQHKFALVLAEQPAVNNLRQCFNWFEPADSDRDRGEAASIRRMVAHAHGTYGTDPARTYLSGLSAGAGMAANLLADYPEVFAGGALHSGPPAKCARTVAQAFGCMSSDQRKTPQQWGDLVRSSAPGHTGPWPKVAIWQGTADTTVAPVNATELRDQWTNVHGLSQTPTETTTLPAGTTRRTYADAHGSTLVAEYSIAGMGHGLPVDPGSGDDQCGTTATYYLDTLCSTHHTARFWGLTP</sequence>
<dbReference type="PANTHER" id="PTHR43037:SF1">
    <property type="entry name" value="BLL1128 PROTEIN"/>
    <property type="match status" value="1"/>
</dbReference>
<protein>
    <submittedName>
        <fullName evidence="4">Uncharacterized protein</fullName>
    </submittedName>
</protein>
<dbReference type="EMBL" id="BAAAGS010000009">
    <property type="protein sequence ID" value="GAA0520097.1"/>
    <property type="molecule type" value="Genomic_DNA"/>
</dbReference>
<dbReference type="SUPFAM" id="SSF53474">
    <property type="entry name" value="alpha/beta-Hydrolases"/>
    <property type="match status" value="2"/>
</dbReference>
<evidence type="ECO:0000313" key="4">
    <source>
        <dbReference type="EMBL" id="GAA0520097.1"/>
    </source>
</evidence>
<evidence type="ECO:0000313" key="5">
    <source>
        <dbReference type="Proteomes" id="UP001500729"/>
    </source>
</evidence>
<keyword evidence="2" id="KW-0378">Hydrolase</keyword>
<reference evidence="5" key="1">
    <citation type="journal article" date="2019" name="Int. J. Syst. Evol. Microbiol.">
        <title>The Global Catalogue of Microorganisms (GCM) 10K type strain sequencing project: providing services to taxonomists for standard genome sequencing and annotation.</title>
        <authorList>
            <consortium name="The Broad Institute Genomics Platform"/>
            <consortium name="The Broad Institute Genome Sequencing Center for Infectious Disease"/>
            <person name="Wu L."/>
            <person name="Ma J."/>
        </authorList>
    </citation>
    <scope>NUCLEOTIDE SEQUENCE [LARGE SCALE GENOMIC DNA]</scope>
    <source>
        <strain evidence="5">JCM 10303</strain>
    </source>
</reference>
<evidence type="ECO:0000256" key="2">
    <source>
        <dbReference type="ARBA" id="ARBA00022801"/>
    </source>
</evidence>
<dbReference type="Pfam" id="PF10503">
    <property type="entry name" value="Esterase_PHB"/>
    <property type="match status" value="1"/>
</dbReference>
<dbReference type="InterPro" id="IPR050955">
    <property type="entry name" value="Plant_Biomass_Hydrol_Est"/>
</dbReference>
<organism evidence="4 5">
    <name type="scientific">Saccharopolyspora erythraea</name>
    <name type="common">Streptomyces erythraeus</name>
    <dbReference type="NCBI Taxonomy" id="1836"/>
    <lineage>
        <taxon>Bacteria</taxon>
        <taxon>Bacillati</taxon>
        <taxon>Actinomycetota</taxon>
        <taxon>Actinomycetes</taxon>
        <taxon>Pseudonocardiales</taxon>
        <taxon>Pseudonocardiaceae</taxon>
        <taxon>Saccharopolyspora</taxon>
    </lineage>
</organism>
<gene>
    <name evidence="4" type="ORF">GCM10009533_19040</name>
</gene>
<comment type="caution">
    <text evidence="4">The sequence shown here is derived from an EMBL/GenBank/DDBJ whole genome shotgun (WGS) entry which is preliminary data.</text>
</comment>
<dbReference type="InterPro" id="IPR029058">
    <property type="entry name" value="AB_hydrolase_fold"/>
</dbReference>